<protein>
    <submittedName>
        <fullName evidence="1">Uncharacterized protein</fullName>
    </submittedName>
</protein>
<name>A0A8C8YEH4_PROSS</name>
<accession>A0A8C8YEH4</accession>
<dbReference type="Ensembl" id="ENSPSMT00000001526.1">
    <property type="protein sequence ID" value="ENSPSMP00000001328.1"/>
    <property type="gene ID" value="ENSPSMG00000001002.1"/>
</dbReference>
<keyword evidence="2" id="KW-1185">Reference proteome</keyword>
<reference evidence="1" key="1">
    <citation type="submission" date="2025-08" db="UniProtKB">
        <authorList>
            <consortium name="Ensembl"/>
        </authorList>
    </citation>
    <scope>IDENTIFICATION</scope>
</reference>
<evidence type="ECO:0000313" key="2">
    <source>
        <dbReference type="Proteomes" id="UP000694414"/>
    </source>
</evidence>
<proteinExistence type="predicted"/>
<reference evidence="1" key="2">
    <citation type="submission" date="2025-09" db="UniProtKB">
        <authorList>
            <consortium name="Ensembl"/>
        </authorList>
    </citation>
    <scope>IDENTIFICATION</scope>
</reference>
<evidence type="ECO:0000313" key="1">
    <source>
        <dbReference type="Ensembl" id="ENSPSMP00000001328.1"/>
    </source>
</evidence>
<organism evidence="1 2">
    <name type="scientific">Prolemur simus</name>
    <name type="common">Greater bamboo lemur</name>
    <name type="synonym">Hapalemur simus</name>
    <dbReference type="NCBI Taxonomy" id="1328070"/>
    <lineage>
        <taxon>Eukaryota</taxon>
        <taxon>Metazoa</taxon>
        <taxon>Chordata</taxon>
        <taxon>Craniata</taxon>
        <taxon>Vertebrata</taxon>
        <taxon>Euteleostomi</taxon>
        <taxon>Mammalia</taxon>
        <taxon>Eutheria</taxon>
        <taxon>Euarchontoglires</taxon>
        <taxon>Primates</taxon>
        <taxon>Strepsirrhini</taxon>
        <taxon>Lemuriformes</taxon>
        <taxon>Lemuridae</taxon>
        <taxon>Prolemur</taxon>
    </lineage>
</organism>
<dbReference type="AlphaFoldDB" id="A0A8C8YEH4"/>
<dbReference type="Proteomes" id="UP000694414">
    <property type="component" value="Unplaced"/>
</dbReference>
<sequence>MILFFHIISVYSKICIYLFYDKNISLYMNVMLCNFIHQLIRSFYSECHIKL</sequence>